<evidence type="ECO:0000256" key="8">
    <source>
        <dbReference type="ARBA" id="ARBA00022846"/>
    </source>
</evidence>
<dbReference type="PANTHER" id="PTHR14320">
    <property type="entry name" value="COILED-COIL DOMAIN-CONTAINING PROTEIN 181"/>
    <property type="match status" value="1"/>
</dbReference>
<feature type="compositionally biased region" description="Basic and acidic residues" evidence="14">
    <location>
        <begin position="129"/>
        <end position="163"/>
    </location>
</feature>
<dbReference type="GO" id="GO:0031514">
    <property type="term" value="C:motile cilium"/>
    <property type="evidence" value="ECO:0007669"/>
    <property type="project" value="UniProtKB-SubCell"/>
</dbReference>
<comment type="subcellular location">
    <subcellularLocation>
        <location evidence="2">Cell projection</location>
        <location evidence="2">Cilium</location>
        <location evidence="2">Flagellum</location>
    </subcellularLocation>
    <subcellularLocation>
        <location evidence="3">Cytoplasm</location>
        <location evidence="3">Cytoskeleton</location>
    </subcellularLocation>
</comment>
<evidence type="ECO:0000256" key="1">
    <source>
        <dbReference type="ARBA" id="ARBA00002213"/>
    </source>
</evidence>
<dbReference type="Proteomes" id="UP000683360">
    <property type="component" value="Unassembled WGS sequence"/>
</dbReference>
<keyword evidence="9" id="KW-0175">Coiled coil</keyword>
<comment type="caution">
    <text evidence="15">The sequence shown here is derived from an EMBL/GenBank/DDBJ whole genome shotgun (WGS) entry which is preliminary data.</text>
</comment>
<name>A0A8S3V9G8_MYTED</name>
<proteinExistence type="inferred from homology"/>
<keyword evidence="8" id="KW-0282">Flagellum</keyword>
<feature type="compositionally biased region" description="Acidic residues" evidence="14">
    <location>
        <begin position="13"/>
        <end position="33"/>
    </location>
</feature>
<feature type="region of interest" description="Disordered" evidence="14">
    <location>
        <begin position="1"/>
        <end position="243"/>
    </location>
</feature>
<dbReference type="InterPro" id="IPR026687">
    <property type="entry name" value="CCDC181"/>
</dbReference>
<organism evidence="15 16">
    <name type="scientific">Mytilus edulis</name>
    <name type="common">Blue mussel</name>
    <dbReference type="NCBI Taxonomy" id="6550"/>
    <lineage>
        <taxon>Eukaryota</taxon>
        <taxon>Metazoa</taxon>
        <taxon>Spiralia</taxon>
        <taxon>Lophotrochozoa</taxon>
        <taxon>Mollusca</taxon>
        <taxon>Bivalvia</taxon>
        <taxon>Autobranchia</taxon>
        <taxon>Pteriomorphia</taxon>
        <taxon>Mytilida</taxon>
        <taxon>Mytiloidea</taxon>
        <taxon>Mytilidae</taxon>
        <taxon>Mytilinae</taxon>
        <taxon>Mytilus</taxon>
    </lineage>
</organism>
<dbReference type="EMBL" id="CAJPWZ010003086">
    <property type="protein sequence ID" value="CAG2251396.1"/>
    <property type="molecule type" value="Genomic_DNA"/>
</dbReference>
<dbReference type="AlphaFoldDB" id="A0A8S3V9G8"/>
<evidence type="ECO:0000313" key="15">
    <source>
        <dbReference type="EMBL" id="CAG2251396.1"/>
    </source>
</evidence>
<keyword evidence="16" id="KW-1185">Reference proteome</keyword>
<evidence type="ECO:0000256" key="2">
    <source>
        <dbReference type="ARBA" id="ARBA00004230"/>
    </source>
</evidence>
<evidence type="ECO:0000256" key="3">
    <source>
        <dbReference type="ARBA" id="ARBA00004245"/>
    </source>
</evidence>
<evidence type="ECO:0000256" key="6">
    <source>
        <dbReference type="ARBA" id="ARBA00022490"/>
    </source>
</evidence>
<sequence length="284" mass="32728">MTTTESPKIEVTSFDDDDDDELEKELDSFIEEEENKKADREKEDDELSDKDKGDDEDNDELKNKRDKIETESPNKSDDEEDKGQKGRSTDDEDSELEDYKITEDQKRALEEMEMMKSELGLPEEDPPEYDVKDKLKIYNEELAKDPTPPDKRKDSRVGFKDTLVDLVVPPSDDDETPRPSEKSKTDSENKNNNSEKIVIEQDGKFEVVSSDDVRAKEMGLPQYIDESLDEDNKENRSSSSSRNLHHRPIHVHLAVLPVLEELFALVHQNSVLSRHVQHTTLIDH</sequence>
<evidence type="ECO:0000256" key="9">
    <source>
        <dbReference type="ARBA" id="ARBA00023054"/>
    </source>
</evidence>
<dbReference type="GO" id="GO:0008017">
    <property type="term" value="F:microtubule binding"/>
    <property type="evidence" value="ECO:0007669"/>
    <property type="project" value="InterPro"/>
</dbReference>
<dbReference type="GO" id="GO:0005874">
    <property type="term" value="C:microtubule"/>
    <property type="evidence" value="ECO:0007669"/>
    <property type="project" value="UniProtKB-KW"/>
</dbReference>
<dbReference type="PANTHER" id="PTHR14320:SF2">
    <property type="entry name" value="COILED-COIL DOMAIN-CONTAINING PROTEIN 181"/>
    <property type="match status" value="1"/>
</dbReference>
<feature type="compositionally biased region" description="Basic and acidic residues" evidence="14">
    <location>
        <begin position="60"/>
        <end position="89"/>
    </location>
</feature>
<evidence type="ECO:0000256" key="4">
    <source>
        <dbReference type="ARBA" id="ARBA00005737"/>
    </source>
</evidence>
<comment type="subunit">
    <text evidence="13">Homodimer. Interacts with HOOK1. Interacts with HOOK2. Interacts with HOOK3.</text>
</comment>
<evidence type="ECO:0000313" key="16">
    <source>
        <dbReference type="Proteomes" id="UP000683360"/>
    </source>
</evidence>
<evidence type="ECO:0000256" key="7">
    <source>
        <dbReference type="ARBA" id="ARBA00022701"/>
    </source>
</evidence>
<evidence type="ECO:0000256" key="14">
    <source>
        <dbReference type="SAM" id="MobiDB-lite"/>
    </source>
</evidence>
<evidence type="ECO:0000256" key="12">
    <source>
        <dbReference type="ARBA" id="ARBA00023273"/>
    </source>
</evidence>
<keyword evidence="10" id="KW-0969">Cilium</keyword>
<feature type="compositionally biased region" description="Acidic residues" evidence="14">
    <location>
        <begin position="42"/>
        <end position="59"/>
    </location>
</feature>
<protein>
    <recommendedName>
        <fullName evidence="5">Coiled-coil domain-containing protein 181</fullName>
    </recommendedName>
</protein>
<accession>A0A8S3V9G8</accession>
<keyword evidence="6" id="KW-0963">Cytoplasm</keyword>
<gene>
    <name evidence="15" type="ORF">MEDL_63057</name>
</gene>
<evidence type="ECO:0000256" key="13">
    <source>
        <dbReference type="ARBA" id="ARBA00047162"/>
    </source>
</evidence>
<evidence type="ECO:0000256" key="11">
    <source>
        <dbReference type="ARBA" id="ARBA00023212"/>
    </source>
</evidence>
<keyword evidence="11" id="KW-0206">Cytoskeleton</keyword>
<reference evidence="15" key="1">
    <citation type="submission" date="2021-03" db="EMBL/GenBank/DDBJ databases">
        <authorList>
            <person name="Bekaert M."/>
        </authorList>
    </citation>
    <scope>NUCLEOTIDE SEQUENCE</scope>
</reference>
<keyword evidence="12" id="KW-0966">Cell projection</keyword>
<evidence type="ECO:0000256" key="10">
    <source>
        <dbReference type="ARBA" id="ARBA00023069"/>
    </source>
</evidence>
<dbReference type="OrthoDB" id="6288248at2759"/>
<feature type="compositionally biased region" description="Basic and acidic residues" evidence="14">
    <location>
        <begin position="197"/>
        <end position="217"/>
    </location>
</feature>
<comment type="similarity">
    <text evidence="4">Belongs to the CCDC181 family.</text>
</comment>
<evidence type="ECO:0000256" key="5">
    <source>
        <dbReference type="ARBA" id="ARBA00022306"/>
    </source>
</evidence>
<feature type="compositionally biased region" description="Basic and acidic residues" evidence="14">
    <location>
        <begin position="176"/>
        <end position="189"/>
    </location>
</feature>
<feature type="compositionally biased region" description="Basic and acidic residues" evidence="14">
    <location>
        <begin position="97"/>
        <end position="116"/>
    </location>
</feature>
<keyword evidence="7" id="KW-0493">Microtubule</keyword>
<comment type="function">
    <text evidence="1">Microtubule-binding protein that localizes to the microtubular manchette of elongating spermatids.</text>
</comment>